<proteinExistence type="inferred from homology"/>
<feature type="transmembrane region" description="Helical" evidence="10">
    <location>
        <begin position="144"/>
        <end position="167"/>
    </location>
</feature>
<dbReference type="PANTHER" id="PTHR43394">
    <property type="entry name" value="ATP-DEPENDENT PERMEASE MDL1, MITOCHONDRIAL"/>
    <property type="match status" value="1"/>
</dbReference>
<dbReference type="PROSITE" id="PS50893">
    <property type="entry name" value="ABC_TRANSPORTER_2"/>
    <property type="match status" value="2"/>
</dbReference>
<keyword evidence="4 10" id="KW-0812">Transmembrane</keyword>
<dbReference type="PANTHER" id="PTHR43394:SF1">
    <property type="entry name" value="ATP-BINDING CASSETTE SUB-FAMILY B MEMBER 10, MITOCHONDRIAL"/>
    <property type="match status" value="1"/>
</dbReference>
<keyword evidence="8 10" id="KW-0472">Membrane</keyword>
<dbReference type="FunFam" id="1.20.1560.10:FF:000057">
    <property type="entry name" value="ABC multidrug transporter SitT"/>
    <property type="match status" value="2"/>
</dbReference>
<evidence type="ECO:0000256" key="2">
    <source>
        <dbReference type="ARBA" id="ARBA00007577"/>
    </source>
</evidence>
<dbReference type="InterPro" id="IPR011527">
    <property type="entry name" value="ABC1_TM_dom"/>
</dbReference>
<feature type="transmembrane region" description="Helical" evidence="10">
    <location>
        <begin position="244"/>
        <end position="265"/>
    </location>
</feature>
<evidence type="ECO:0000256" key="9">
    <source>
        <dbReference type="SAM" id="MobiDB-lite"/>
    </source>
</evidence>
<evidence type="ECO:0000313" key="14">
    <source>
        <dbReference type="Proteomes" id="UP000800235"/>
    </source>
</evidence>
<dbReference type="InterPro" id="IPR017871">
    <property type="entry name" value="ABC_transporter-like_CS"/>
</dbReference>
<evidence type="ECO:0000256" key="10">
    <source>
        <dbReference type="SAM" id="Phobius"/>
    </source>
</evidence>
<dbReference type="Pfam" id="PF00005">
    <property type="entry name" value="ABC_tran"/>
    <property type="match status" value="2"/>
</dbReference>
<name>A0A9P4TVY1_9PEZI</name>
<dbReference type="SMART" id="SM00382">
    <property type="entry name" value="AAA"/>
    <property type="match status" value="2"/>
</dbReference>
<evidence type="ECO:0000256" key="5">
    <source>
        <dbReference type="ARBA" id="ARBA00022741"/>
    </source>
</evidence>
<dbReference type="InterPro" id="IPR003439">
    <property type="entry name" value="ABC_transporter-like_ATP-bd"/>
</dbReference>
<keyword evidence="14" id="KW-1185">Reference proteome</keyword>
<keyword evidence="5" id="KW-0547">Nucleotide-binding</keyword>
<evidence type="ECO:0000256" key="3">
    <source>
        <dbReference type="ARBA" id="ARBA00022448"/>
    </source>
</evidence>
<feature type="transmembrane region" description="Helical" evidence="10">
    <location>
        <begin position="836"/>
        <end position="863"/>
    </location>
</feature>
<evidence type="ECO:0000256" key="7">
    <source>
        <dbReference type="ARBA" id="ARBA00022989"/>
    </source>
</evidence>
<dbReference type="OrthoDB" id="6500128at2759"/>
<feature type="domain" description="ABC transporter" evidence="11">
    <location>
        <begin position="427"/>
        <end position="708"/>
    </location>
</feature>
<evidence type="ECO:0000256" key="1">
    <source>
        <dbReference type="ARBA" id="ARBA00004141"/>
    </source>
</evidence>
<dbReference type="InterPro" id="IPR027417">
    <property type="entry name" value="P-loop_NTPase"/>
</dbReference>
<dbReference type="Pfam" id="PF00664">
    <property type="entry name" value="ABC_membrane"/>
    <property type="match status" value="2"/>
</dbReference>
<organism evidence="13 14">
    <name type="scientific">Tothia fuscella</name>
    <dbReference type="NCBI Taxonomy" id="1048955"/>
    <lineage>
        <taxon>Eukaryota</taxon>
        <taxon>Fungi</taxon>
        <taxon>Dikarya</taxon>
        <taxon>Ascomycota</taxon>
        <taxon>Pezizomycotina</taxon>
        <taxon>Dothideomycetes</taxon>
        <taxon>Pleosporomycetidae</taxon>
        <taxon>Venturiales</taxon>
        <taxon>Cylindrosympodiaceae</taxon>
        <taxon>Tothia</taxon>
    </lineage>
</organism>
<dbReference type="PROSITE" id="PS00211">
    <property type="entry name" value="ABC_TRANSPORTER_1"/>
    <property type="match status" value="2"/>
</dbReference>
<reference evidence="13" key="1">
    <citation type="journal article" date="2020" name="Stud. Mycol.">
        <title>101 Dothideomycetes genomes: a test case for predicting lifestyles and emergence of pathogens.</title>
        <authorList>
            <person name="Haridas S."/>
            <person name="Albert R."/>
            <person name="Binder M."/>
            <person name="Bloem J."/>
            <person name="Labutti K."/>
            <person name="Salamov A."/>
            <person name="Andreopoulos B."/>
            <person name="Baker S."/>
            <person name="Barry K."/>
            <person name="Bills G."/>
            <person name="Bluhm B."/>
            <person name="Cannon C."/>
            <person name="Castanera R."/>
            <person name="Culley D."/>
            <person name="Daum C."/>
            <person name="Ezra D."/>
            <person name="Gonzalez J."/>
            <person name="Henrissat B."/>
            <person name="Kuo A."/>
            <person name="Liang C."/>
            <person name="Lipzen A."/>
            <person name="Lutzoni F."/>
            <person name="Magnuson J."/>
            <person name="Mondo S."/>
            <person name="Nolan M."/>
            <person name="Ohm R."/>
            <person name="Pangilinan J."/>
            <person name="Park H.-J."/>
            <person name="Ramirez L."/>
            <person name="Alfaro M."/>
            <person name="Sun H."/>
            <person name="Tritt A."/>
            <person name="Yoshinaga Y."/>
            <person name="Zwiers L.-H."/>
            <person name="Turgeon B."/>
            <person name="Goodwin S."/>
            <person name="Spatafora J."/>
            <person name="Crous P."/>
            <person name="Grigoriev I."/>
        </authorList>
    </citation>
    <scope>NUCLEOTIDE SEQUENCE</scope>
    <source>
        <strain evidence="13">CBS 130266</strain>
    </source>
</reference>
<dbReference type="GO" id="GO:0090374">
    <property type="term" value="P:oligopeptide export from mitochondrion"/>
    <property type="evidence" value="ECO:0007669"/>
    <property type="project" value="TreeGrafter"/>
</dbReference>
<evidence type="ECO:0000259" key="12">
    <source>
        <dbReference type="PROSITE" id="PS50929"/>
    </source>
</evidence>
<feature type="domain" description="ABC transmembrane type-1" evidence="12">
    <location>
        <begin position="794"/>
        <end position="1082"/>
    </location>
</feature>
<keyword evidence="6" id="KW-0067">ATP-binding</keyword>
<keyword evidence="3" id="KW-0813">Transport</keyword>
<feature type="compositionally biased region" description="Polar residues" evidence="9">
    <location>
        <begin position="730"/>
        <end position="742"/>
    </location>
</feature>
<feature type="transmembrane region" description="Helical" evidence="10">
    <location>
        <begin position="1054"/>
        <end position="1076"/>
    </location>
</feature>
<sequence length="1384" mass="149938">MSGPVLEEESNQGSKQNALKTKPPLENTVGPQGQDDPKRIAIVESASGDSNDRGSKDEREAAKVPWYKGFGAYFRLLLAADPTPLDITLLVVGSISAIASGVPIPLLGILFGQLIDDFNQVSCESTTAPTRSDASYQREVNHQVLLIFILGIAQFITMYTHLSCWSLQGARLAQRLREKYLRSLLRQESSFFDDLPAGEVSSRLNGDIQSIRAGTSEKVGIVISSASFFVTAYIIAFIKQAKLAGMLASLVPAYFLMSFVGSHYIEKYSSRMSDHVASAAAVASEGLSNIPLVQAFGAGSRLETKFSRDLQKAKKEGIKKAIATGIQTGLLYFIAYAANALAFWQGSRSIADAVENNSVGVTVGSTYTVIFILVDSTLIFSQVAPFLQIFGAATGTFRKLQKDMDHVAPFDGTSDSVGERPIIEGGIEVRDVSFTYPSRPEKPVLQNINLSFPAGKYSAIVGLSGSGKSTIAGLTTRLYDPTSGGIFIDGHNLHHVNVRHLRSHISLVQQEPTMLDRSIFENIALGLVNSPLDTHASLKDVLLGPDIATFAESLRSQSYHNLETTAQAHGAHVVQITKLVQQAAVLADADGFIQGLQHGYGTLAGTSGRLLSGGQKQRIALARALVRDPKILILDEATASLDSHSEQRIQAAIEQIANGRTVISIAHRLSTVKNADNIVVMRDGRVLEQGSHSELMATNGAYADLINLQALNSNPTDDGSKRNSIHSKGMSDTQFSTSTVSFQDEKTGLHGTNAEAAEIADAEDDPDVVPSARSLSSIVKGLSPMIRRDIPLILLALLGSIMVGGAFSAEAVIFGNTVGNLNPCQGESHIRFSGRFFGLMFFVLAIIEFFANLVSWSGFGFVAEKLLYSVRVLSFRSLFEQNLEWHQAEDRTPTGLLALITRDGDALGGLSGSVLGTIFSIVVNLIAAIILTHIIAWKIALVCLSIVPLLLTAGMMEIRVLTQFETKHQEAYSKSVGIAVESINCHKTIASFSLEHEAMATYQRALQKPKKETTFMALHASLWLTMIYFIGTMSYALAFWWGSKQILNGTYTQTQFLIVVMSLLVSAALWGQMFALAPELTNARASVARILNLLDTGSTKKLSDVDSAISTLEHWEVKDIEAVAEPKSEARPTGGVSITFRDVSFNYPGRASAPVLQNLNLTIRPGQFCAFVGPSGAGKSTIIFLIEKLYVPTSGTVEINGLDITRRKDVSFRDNIALVPQDCSLFEGTIRFNISLGARPDHEATDAEIEEAARLANIHDTIMSMPQGYSTPCGPNGSLLSGGQKQRLAIARALVRKPQLLILDESTSALDAESEKLLQDGLDKAARGITVVAIAHRLHTIKKADVIFLIEEGRCVDRGTHRELFERSERYRENAMHQMFDAGA</sequence>
<feature type="domain" description="ABC transmembrane type-1" evidence="12">
    <location>
        <begin position="91"/>
        <end position="392"/>
    </location>
</feature>
<evidence type="ECO:0000313" key="13">
    <source>
        <dbReference type="EMBL" id="KAF2427255.1"/>
    </source>
</evidence>
<feature type="transmembrane region" description="Helical" evidence="10">
    <location>
        <begin position="792"/>
        <end position="816"/>
    </location>
</feature>
<feature type="region of interest" description="Disordered" evidence="9">
    <location>
        <begin position="714"/>
        <end position="743"/>
    </location>
</feature>
<feature type="domain" description="ABC transporter" evidence="11">
    <location>
        <begin position="1138"/>
        <end position="1377"/>
    </location>
</feature>
<dbReference type="Gene3D" id="1.20.1560.10">
    <property type="entry name" value="ABC transporter type 1, transmembrane domain"/>
    <property type="match status" value="1"/>
</dbReference>
<evidence type="ECO:0000256" key="4">
    <source>
        <dbReference type="ARBA" id="ARBA00022692"/>
    </source>
</evidence>
<feature type="transmembrane region" description="Helical" evidence="10">
    <location>
        <begin position="935"/>
        <end position="953"/>
    </location>
</feature>
<feature type="region of interest" description="Disordered" evidence="9">
    <location>
        <begin position="1"/>
        <end position="59"/>
    </location>
</feature>
<comment type="subcellular location">
    <subcellularLocation>
        <location evidence="1">Membrane</location>
        <topology evidence="1">Multi-pass membrane protein</topology>
    </subcellularLocation>
</comment>
<accession>A0A9P4TVY1</accession>
<dbReference type="CDD" id="cd18578">
    <property type="entry name" value="ABC_6TM_Pgp_ABCB1_D2_like"/>
    <property type="match status" value="1"/>
</dbReference>
<dbReference type="GO" id="GO:0016887">
    <property type="term" value="F:ATP hydrolysis activity"/>
    <property type="evidence" value="ECO:0007669"/>
    <property type="project" value="InterPro"/>
</dbReference>
<feature type="transmembrane region" description="Helical" evidence="10">
    <location>
        <begin position="906"/>
        <end position="929"/>
    </location>
</feature>
<protein>
    <submittedName>
        <fullName evidence="13">ABC multidrug transporter SitT</fullName>
    </submittedName>
</protein>
<dbReference type="PROSITE" id="PS50929">
    <property type="entry name" value="ABC_TM1F"/>
    <property type="match status" value="2"/>
</dbReference>
<evidence type="ECO:0000256" key="8">
    <source>
        <dbReference type="ARBA" id="ARBA00023136"/>
    </source>
</evidence>
<dbReference type="FunFam" id="3.40.50.300:FF:000913">
    <property type="entry name" value="ABC multidrug transporter SitT"/>
    <property type="match status" value="1"/>
</dbReference>
<dbReference type="GO" id="GO:0005524">
    <property type="term" value="F:ATP binding"/>
    <property type="evidence" value="ECO:0007669"/>
    <property type="project" value="UniProtKB-KW"/>
</dbReference>
<feature type="transmembrane region" description="Helical" evidence="10">
    <location>
        <begin position="87"/>
        <end position="111"/>
    </location>
</feature>
<dbReference type="InterPro" id="IPR039421">
    <property type="entry name" value="Type_1_exporter"/>
</dbReference>
<dbReference type="CDD" id="cd18577">
    <property type="entry name" value="ABC_6TM_Pgp_ABCB1_D1_like"/>
    <property type="match status" value="1"/>
</dbReference>
<dbReference type="SUPFAM" id="SSF90123">
    <property type="entry name" value="ABC transporter transmembrane region"/>
    <property type="match status" value="2"/>
</dbReference>
<dbReference type="Gene3D" id="3.40.50.300">
    <property type="entry name" value="P-loop containing nucleotide triphosphate hydrolases"/>
    <property type="match status" value="2"/>
</dbReference>
<feature type="transmembrane region" description="Helical" evidence="10">
    <location>
        <begin position="219"/>
        <end position="238"/>
    </location>
</feature>
<dbReference type="InterPro" id="IPR036640">
    <property type="entry name" value="ABC1_TM_sf"/>
</dbReference>
<dbReference type="GO" id="GO:0005743">
    <property type="term" value="C:mitochondrial inner membrane"/>
    <property type="evidence" value="ECO:0007669"/>
    <property type="project" value="TreeGrafter"/>
</dbReference>
<dbReference type="SUPFAM" id="SSF52540">
    <property type="entry name" value="P-loop containing nucleoside triphosphate hydrolases"/>
    <property type="match status" value="2"/>
</dbReference>
<dbReference type="EMBL" id="MU007061">
    <property type="protein sequence ID" value="KAF2427255.1"/>
    <property type="molecule type" value="Genomic_DNA"/>
</dbReference>
<feature type="compositionally biased region" description="Basic and acidic residues" evidence="9">
    <location>
        <begin position="50"/>
        <end position="59"/>
    </location>
</feature>
<dbReference type="Proteomes" id="UP000800235">
    <property type="component" value="Unassembled WGS sequence"/>
</dbReference>
<feature type="transmembrane region" description="Helical" evidence="10">
    <location>
        <begin position="1020"/>
        <end position="1042"/>
    </location>
</feature>
<feature type="compositionally biased region" description="Acidic residues" evidence="9">
    <location>
        <begin position="1"/>
        <end position="10"/>
    </location>
</feature>
<dbReference type="InterPro" id="IPR003593">
    <property type="entry name" value="AAA+_ATPase"/>
</dbReference>
<evidence type="ECO:0000259" key="11">
    <source>
        <dbReference type="PROSITE" id="PS50893"/>
    </source>
</evidence>
<feature type="transmembrane region" description="Helical" evidence="10">
    <location>
        <begin position="321"/>
        <end position="344"/>
    </location>
</feature>
<gene>
    <name evidence="13" type="ORF">EJ08DRAFT_637538</name>
</gene>
<keyword evidence="7 10" id="KW-1133">Transmembrane helix</keyword>
<evidence type="ECO:0000256" key="6">
    <source>
        <dbReference type="ARBA" id="ARBA00022840"/>
    </source>
</evidence>
<comment type="similarity">
    <text evidence="2">Belongs to the ABC transporter superfamily. ABCB family. Multidrug resistance exporter (TC 3.A.1.201) subfamily.</text>
</comment>
<comment type="caution">
    <text evidence="13">The sequence shown here is derived from an EMBL/GenBank/DDBJ whole genome shotgun (WGS) entry which is preliminary data.</text>
</comment>
<dbReference type="GO" id="GO:0015421">
    <property type="term" value="F:ABC-type oligopeptide transporter activity"/>
    <property type="evidence" value="ECO:0007669"/>
    <property type="project" value="TreeGrafter"/>
</dbReference>